<feature type="non-terminal residue" evidence="7">
    <location>
        <position position="1"/>
    </location>
</feature>
<evidence type="ECO:0000256" key="1">
    <source>
        <dbReference type="ARBA" id="ARBA00001974"/>
    </source>
</evidence>
<accession>R0M7J6</accession>
<protein>
    <recommendedName>
        <fullName evidence="6">Methylenetetrahydrofolate reductase</fullName>
    </recommendedName>
</protein>
<comment type="cofactor">
    <cofactor evidence="1 6">
        <name>FAD</name>
        <dbReference type="ChEBI" id="CHEBI:57692"/>
    </cofactor>
</comment>
<evidence type="ECO:0000256" key="6">
    <source>
        <dbReference type="RuleBase" id="RU003862"/>
    </source>
</evidence>
<dbReference type="PATRIC" id="fig|1239793.3.peg.1931"/>
<dbReference type="SUPFAM" id="SSF51730">
    <property type="entry name" value="FAD-linked oxidoreductase"/>
    <property type="match status" value="1"/>
</dbReference>
<dbReference type="UniPathway" id="UPA00193"/>
<evidence type="ECO:0000313" key="8">
    <source>
        <dbReference type="Proteomes" id="UP000013315"/>
    </source>
</evidence>
<keyword evidence="5 6" id="KW-0560">Oxidoreductase</keyword>
<proteinExistence type="inferred from homology"/>
<organism evidence="7 8">
    <name type="scientific">Streptococcus mitis 13/39</name>
    <dbReference type="NCBI Taxonomy" id="1239793"/>
    <lineage>
        <taxon>Bacteria</taxon>
        <taxon>Bacillati</taxon>
        <taxon>Bacillota</taxon>
        <taxon>Bacilli</taxon>
        <taxon>Lactobacillales</taxon>
        <taxon>Streptococcaceae</taxon>
        <taxon>Streptococcus</taxon>
        <taxon>Streptococcus mitis group</taxon>
    </lineage>
</organism>
<dbReference type="GO" id="GO:0035999">
    <property type="term" value="P:tetrahydrofolate interconversion"/>
    <property type="evidence" value="ECO:0007669"/>
    <property type="project" value="UniProtKB-UniPathway"/>
</dbReference>
<evidence type="ECO:0000256" key="4">
    <source>
        <dbReference type="ARBA" id="ARBA00022827"/>
    </source>
</evidence>
<dbReference type="Pfam" id="PF02219">
    <property type="entry name" value="MTHFR"/>
    <property type="match status" value="1"/>
</dbReference>
<keyword evidence="4 6" id="KW-0274">FAD</keyword>
<dbReference type="GO" id="GO:0004489">
    <property type="term" value="F:methylenetetrahydrofolate reductase [NAD(P)H] activity"/>
    <property type="evidence" value="ECO:0007669"/>
    <property type="project" value="InterPro"/>
</dbReference>
<gene>
    <name evidence="7" type="ORF">D065_09922</name>
</gene>
<keyword evidence="3 6" id="KW-0285">Flavoprotein</keyword>
<dbReference type="EMBL" id="AQTU01000043">
    <property type="protein sequence ID" value="EOB30941.1"/>
    <property type="molecule type" value="Genomic_DNA"/>
</dbReference>
<comment type="pathway">
    <text evidence="2 6">One-carbon metabolism; tetrahydrofolate interconversion.</text>
</comment>
<dbReference type="Proteomes" id="UP000013315">
    <property type="component" value="Unassembled WGS sequence"/>
</dbReference>
<comment type="similarity">
    <text evidence="6">Belongs to the methylenetetrahydrofolate reductase family.</text>
</comment>
<reference evidence="7 8" key="1">
    <citation type="submission" date="2013-04" db="EMBL/GenBank/DDBJ databases">
        <authorList>
            <person name="Ikryannikova L.N."/>
            <person name="Ilina E.N."/>
            <person name="Kostryukova E.S."/>
            <person name="Semashko T.A."/>
            <person name="Karpova I.Y.U."/>
            <person name="Larin A.K."/>
            <person name="Ischenko D.S."/>
            <person name="Alekseev D.G."/>
            <person name="Klimova E.A."/>
            <person name="Filimonova A.V."/>
            <person name="Savinova T.A."/>
            <person name="Filimonova O.Y.U."/>
            <person name="Dubovickaya V.A."/>
            <person name="Sidorenko S.V."/>
            <person name="Govorun V.M."/>
        </authorList>
    </citation>
    <scope>NUCLEOTIDE SEQUENCE [LARGE SCALE GENOMIC DNA]</scope>
    <source>
        <strain evidence="7 8">13/39</strain>
    </source>
</reference>
<evidence type="ECO:0000256" key="5">
    <source>
        <dbReference type="ARBA" id="ARBA00023002"/>
    </source>
</evidence>
<dbReference type="GO" id="GO:0006555">
    <property type="term" value="P:methionine metabolic process"/>
    <property type="evidence" value="ECO:0007669"/>
    <property type="project" value="InterPro"/>
</dbReference>
<comment type="caution">
    <text evidence="7">The sequence shown here is derived from an EMBL/GenBank/DDBJ whole genome shotgun (WGS) entry which is preliminary data.</text>
</comment>
<evidence type="ECO:0000256" key="3">
    <source>
        <dbReference type="ARBA" id="ARBA00022630"/>
    </source>
</evidence>
<dbReference type="InterPro" id="IPR003171">
    <property type="entry name" value="Mehydrof_redctse-like"/>
</dbReference>
<dbReference type="InterPro" id="IPR029041">
    <property type="entry name" value="FAD-linked_oxidoreductase-like"/>
</dbReference>
<name>R0M7J6_STRMT</name>
<sequence>RLLKTCENIHLPRKFKAILDKYEHDPESLRAAGLAYAVDQIVDLVTQDVAGVHLYTMNNAETAKYIHQATHALFNHQSLG</sequence>
<evidence type="ECO:0000313" key="7">
    <source>
        <dbReference type="EMBL" id="EOB30941.1"/>
    </source>
</evidence>
<dbReference type="Gene3D" id="3.20.20.220">
    <property type="match status" value="1"/>
</dbReference>
<evidence type="ECO:0000256" key="2">
    <source>
        <dbReference type="ARBA" id="ARBA00004777"/>
    </source>
</evidence>
<dbReference type="AlphaFoldDB" id="R0M7J6"/>